<comment type="caution">
    <text evidence="7">The sequence shown here is derived from an EMBL/GenBank/DDBJ whole genome shotgun (WGS) entry which is preliminary data.</text>
</comment>
<feature type="transmembrane region" description="Helical" evidence="6">
    <location>
        <begin position="359"/>
        <end position="380"/>
    </location>
</feature>
<evidence type="ECO:0000256" key="5">
    <source>
        <dbReference type="ARBA" id="ARBA00023136"/>
    </source>
</evidence>
<dbReference type="OrthoDB" id="30881at2759"/>
<feature type="transmembrane region" description="Helical" evidence="6">
    <location>
        <begin position="179"/>
        <end position="200"/>
    </location>
</feature>
<sequence length="384" mass="40762">MACSLLPLHAPLSSPHRLLSSRPAHRALPLILRGPGVLRHRPPPPPRALPDIAAGAASGIRDALADAFLSSPPTWRSAAASNLAVFVAGSPVLLSGLSASGFAAAYLLGTLTWRAFGPPGFLVVVAYFVVVSRFDWSCISRNGLVYFDFMIWELLFYPKSVTRPAKSPFLMLYPSFPSLMLPVSVVCFAFGMQGTAVTKLKIKQKEAQGVAEKRGGRRGPGSVIGSSAAGCVCALLSIYHVGGTTFSELWRLGFVASFCTKLSDTVSSEIGKAFGRTTYLVTTFKVVPRGTEGAISIEGTFAGILASVFLASVGYLLGQVNVPQVAVCLLASQIANYGESFIGATMQDKEGFEWLNNDIVNVLNISIGAILAVLMQQLLVSWSS</sequence>
<keyword evidence="3 6" id="KW-0812">Transmembrane</keyword>
<evidence type="ECO:0000256" key="6">
    <source>
        <dbReference type="SAM" id="Phobius"/>
    </source>
</evidence>
<gene>
    <name evidence="7" type="ORF">HU200_046190</name>
</gene>
<evidence type="ECO:0000256" key="3">
    <source>
        <dbReference type="ARBA" id="ARBA00022692"/>
    </source>
</evidence>
<evidence type="ECO:0000256" key="4">
    <source>
        <dbReference type="ARBA" id="ARBA00022989"/>
    </source>
</evidence>
<dbReference type="InterPro" id="IPR002794">
    <property type="entry name" value="DUF92_TMEM19"/>
</dbReference>
<proteinExistence type="inferred from homology"/>
<keyword evidence="4 6" id="KW-1133">Transmembrane helix</keyword>
<comment type="similarity">
    <text evidence="2">Belongs to the TMEM19 family.</text>
</comment>
<dbReference type="PANTHER" id="PTHR13353">
    <property type="entry name" value="TRANSMEMBRANE PROTEIN 19"/>
    <property type="match status" value="1"/>
</dbReference>
<feature type="transmembrane region" description="Helical" evidence="6">
    <location>
        <begin position="143"/>
        <end position="159"/>
    </location>
</feature>
<feature type="transmembrane region" description="Helical" evidence="6">
    <location>
        <begin position="83"/>
        <end position="107"/>
    </location>
</feature>
<dbReference type="AlphaFoldDB" id="A0A835EBC7"/>
<keyword evidence="8" id="KW-1185">Reference proteome</keyword>
<dbReference type="EMBL" id="JACEFO010002133">
    <property type="protein sequence ID" value="KAF8678574.1"/>
    <property type="molecule type" value="Genomic_DNA"/>
</dbReference>
<evidence type="ECO:0000256" key="2">
    <source>
        <dbReference type="ARBA" id="ARBA00009012"/>
    </source>
</evidence>
<comment type="subcellular location">
    <subcellularLocation>
        <location evidence="1">Membrane</location>
        <topology evidence="1">Multi-pass membrane protein</topology>
    </subcellularLocation>
</comment>
<evidence type="ECO:0000256" key="1">
    <source>
        <dbReference type="ARBA" id="ARBA00004141"/>
    </source>
</evidence>
<feature type="transmembrane region" description="Helical" evidence="6">
    <location>
        <begin position="221"/>
        <end position="242"/>
    </location>
</feature>
<reference evidence="7" key="1">
    <citation type="submission" date="2020-07" db="EMBL/GenBank/DDBJ databases">
        <title>Genome sequence and genetic diversity analysis of an under-domesticated orphan crop, white fonio (Digitaria exilis).</title>
        <authorList>
            <person name="Bennetzen J.L."/>
            <person name="Chen S."/>
            <person name="Ma X."/>
            <person name="Wang X."/>
            <person name="Yssel A.E.J."/>
            <person name="Chaluvadi S.R."/>
            <person name="Johnson M."/>
            <person name="Gangashetty P."/>
            <person name="Hamidou F."/>
            <person name="Sanogo M.D."/>
            <person name="Zwaenepoel A."/>
            <person name="Wallace J."/>
            <person name="Van De Peer Y."/>
            <person name="Van Deynze A."/>
        </authorList>
    </citation>
    <scope>NUCLEOTIDE SEQUENCE</scope>
    <source>
        <tissue evidence="7">Leaves</tissue>
    </source>
</reference>
<evidence type="ECO:0000313" key="7">
    <source>
        <dbReference type="EMBL" id="KAF8678574.1"/>
    </source>
</evidence>
<keyword evidence="5 6" id="KW-0472">Membrane</keyword>
<evidence type="ECO:0000313" key="8">
    <source>
        <dbReference type="Proteomes" id="UP000636709"/>
    </source>
</evidence>
<name>A0A835EBC7_9POAL</name>
<dbReference type="Pfam" id="PF01940">
    <property type="entry name" value="DUF92"/>
    <property type="match status" value="1"/>
</dbReference>
<organism evidence="7 8">
    <name type="scientific">Digitaria exilis</name>
    <dbReference type="NCBI Taxonomy" id="1010633"/>
    <lineage>
        <taxon>Eukaryota</taxon>
        <taxon>Viridiplantae</taxon>
        <taxon>Streptophyta</taxon>
        <taxon>Embryophyta</taxon>
        <taxon>Tracheophyta</taxon>
        <taxon>Spermatophyta</taxon>
        <taxon>Magnoliopsida</taxon>
        <taxon>Liliopsida</taxon>
        <taxon>Poales</taxon>
        <taxon>Poaceae</taxon>
        <taxon>PACMAD clade</taxon>
        <taxon>Panicoideae</taxon>
        <taxon>Panicodae</taxon>
        <taxon>Paniceae</taxon>
        <taxon>Anthephorinae</taxon>
        <taxon>Digitaria</taxon>
    </lineage>
</organism>
<dbReference type="GO" id="GO:0009706">
    <property type="term" value="C:chloroplast inner membrane"/>
    <property type="evidence" value="ECO:0007669"/>
    <property type="project" value="TreeGrafter"/>
</dbReference>
<accession>A0A835EBC7</accession>
<dbReference type="Proteomes" id="UP000636709">
    <property type="component" value="Unassembled WGS sequence"/>
</dbReference>
<feature type="transmembrane region" description="Helical" evidence="6">
    <location>
        <begin position="113"/>
        <end position="131"/>
    </location>
</feature>
<protein>
    <submittedName>
        <fullName evidence="7">Uncharacterized protein</fullName>
    </submittedName>
</protein>
<dbReference type="PANTHER" id="PTHR13353:SF5">
    <property type="entry name" value="TRANSMEMBRANE PROTEIN 19"/>
    <property type="match status" value="1"/>
</dbReference>